<organism evidence="2 3">
    <name type="scientific">Reyranella aquatilis</name>
    <dbReference type="NCBI Taxonomy" id="2035356"/>
    <lineage>
        <taxon>Bacteria</taxon>
        <taxon>Pseudomonadati</taxon>
        <taxon>Pseudomonadota</taxon>
        <taxon>Alphaproteobacteria</taxon>
        <taxon>Hyphomicrobiales</taxon>
        <taxon>Reyranellaceae</taxon>
        <taxon>Reyranella</taxon>
    </lineage>
</organism>
<dbReference type="CDD" id="cd16841">
    <property type="entry name" value="RraA_family"/>
    <property type="match status" value="1"/>
</dbReference>
<dbReference type="NCBIfam" id="NF006093">
    <property type="entry name" value="PRK08245.1"/>
    <property type="match status" value="1"/>
</dbReference>
<keyword evidence="3" id="KW-1185">Reference proteome</keyword>
<protein>
    <submittedName>
        <fullName evidence="2">Ribonuclease activity regulator RraA</fullName>
    </submittedName>
</protein>
<comment type="caution">
    <text evidence="2">The sequence shown here is derived from an EMBL/GenBank/DDBJ whole genome shotgun (WGS) entry which is preliminary data.</text>
</comment>
<dbReference type="InterPro" id="IPR036704">
    <property type="entry name" value="RraA/RraA-like_sf"/>
</dbReference>
<evidence type="ECO:0000256" key="1">
    <source>
        <dbReference type="SAM" id="MobiDB-lite"/>
    </source>
</evidence>
<reference evidence="2 3" key="1">
    <citation type="submission" date="2021-11" db="EMBL/GenBank/DDBJ databases">
        <authorList>
            <person name="Lee D.-H."/>
            <person name="Kim S.-B."/>
        </authorList>
    </citation>
    <scope>NUCLEOTIDE SEQUENCE [LARGE SCALE GENOMIC DNA]</scope>
    <source>
        <strain evidence="2 3">KCTC 52223</strain>
    </source>
</reference>
<dbReference type="PANTHER" id="PTHR33254:SF16">
    <property type="entry name" value="BLR3842 PROTEIN"/>
    <property type="match status" value="1"/>
</dbReference>
<gene>
    <name evidence="2" type="ORF">LJ725_26660</name>
</gene>
<dbReference type="PANTHER" id="PTHR33254">
    <property type="entry name" value="4-HYDROXY-4-METHYL-2-OXOGLUTARATE ALDOLASE 3-RELATED"/>
    <property type="match status" value="1"/>
</dbReference>
<dbReference type="Pfam" id="PF03737">
    <property type="entry name" value="RraA-like"/>
    <property type="match status" value="1"/>
</dbReference>
<proteinExistence type="predicted"/>
<sequence>MTMLSSDLKEALAKVGTSTLTGVLNKRGLRSMTLYDVWPMRPEQPRMVGLAFTMRFIPSREDKDGPTSTSRSMVQPQAMEECPPGHVLMIDSRGDSRAASAGDLYVGRLKARGAAGIVTDGGFRDTDGVHKTGLPAYHRRPSSPPSPIAHRPVDLQLPIACGGVAIYPGDVIVGDRDAVLVIPPDIVEAVAQEALDAYHYEEFAEAEVARGRSLKGLFPVAGEEAKRDYEAWKARGKK</sequence>
<evidence type="ECO:0000313" key="3">
    <source>
        <dbReference type="Proteomes" id="UP001198862"/>
    </source>
</evidence>
<dbReference type="SUPFAM" id="SSF89562">
    <property type="entry name" value="RraA-like"/>
    <property type="match status" value="1"/>
</dbReference>
<dbReference type="Gene3D" id="3.50.30.40">
    <property type="entry name" value="Ribonuclease E inhibitor RraA/RraA-like"/>
    <property type="match status" value="1"/>
</dbReference>
<evidence type="ECO:0000313" key="2">
    <source>
        <dbReference type="EMBL" id="MCC8432568.1"/>
    </source>
</evidence>
<dbReference type="RefSeq" id="WP_230553989.1">
    <property type="nucleotide sequence ID" value="NZ_JAJISD010000016.1"/>
</dbReference>
<dbReference type="EMBL" id="JAJISD010000016">
    <property type="protein sequence ID" value="MCC8432568.1"/>
    <property type="molecule type" value="Genomic_DNA"/>
</dbReference>
<feature type="compositionally biased region" description="Polar residues" evidence="1">
    <location>
        <begin position="66"/>
        <end position="75"/>
    </location>
</feature>
<dbReference type="InterPro" id="IPR005493">
    <property type="entry name" value="RraA/RraA-like"/>
</dbReference>
<name>A0ABS8L2J3_9HYPH</name>
<feature type="region of interest" description="Disordered" evidence="1">
    <location>
        <begin position="59"/>
        <end position="90"/>
    </location>
</feature>
<accession>A0ABS8L2J3</accession>
<dbReference type="Proteomes" id="UP001198862">
    <property type="component" value="Unassembled WGS sequence"/>
</dbReference>